<comment type="caution">
    <text evidence="2">The sequence shown here is derived from an EMBL/GenBank/DDBJ whole genome shotgun (WGS) entry which is preliminary data.</text>
</comment>
<accession>A0ABS1YM15</accession>
<keyword evidence="3" id="KW-1185">Reference proteome</keyword>
<gene>
    <name evidence="2" type="ORF">JM949_25790</name>
</gene>
<dbReference type="CDD" id="cd12108">
    <property type="entry name" value="Hr-like"/>
    <property type="match status" value="1"/>
</dbReference>
<evidence type="ECO:0000313" key="2">
    <source>
        <dbReference type="EMBL" id="MBM0278492.1"/>
    </source>
</evidence>
<dbReference type="RefSeq" id="WP_203150861.1">
    <property type="nucleotide sequence ID" value="NZ_JAEVHL010000175.1"/>
</dbReference>
<reference evidence="2 3" key="1">
    <citation type="submission" date="2021-01" db="EMBL/GenBank/DDBJ databases">
        <title>Draft genome sequence of Micromonospora sp. strain STR1s_6.</title>
        <authorList>
            <person name="Karlyshev A."/>
            <person name="Jawad R."/>
        </authorList>
    </citation>
    <scope>NUCLEOTIDE SEQUENCE [LARGE SCALE GENOMIC DNA]</scope>
    <source>
        <strain evidence="2 3">STR1S-6</strain>
    </source>
</reference>
<sequence length="234" mass="25988">MNQNHREAMADVRDMYMAHTMFRREFSLLPQLVRDVTPGDTTRAEVVGAHAEMLCSILHLHLHLHHEGEDLLLWPRLTQRGGAQAAAIVPIMEEQHHAIEKAHAAVLALLPQWRRTGHGGGQLAAEFEQLRSALIEHMALEESEILPLAERHITASEWMQLGEHGMSAAPKKQLPLAFGLAMYEGDPEVIKAVLAHAPLPARLLMPIIAPRFFANHARRVHGTATPPRIGVGAR</sequence>
<name>A0ABS1YM15_9ACTN</name>
<dbReference type="Gene3D" id="1.20.120.520">
    <property type="entry name" value="nmb1532 protein domain like"/>
    <property type="match status" value="1"/>
</dbReference>
<feature type="domain" description="Hemerythrin-like" evidence="1">
    <location>
        <begin position="12"/>
        <end position="149"/>
    </location>
</feature>
<dbReference type="Proteomes" id="UP000622245">
    <property type="component" value="Unassembled WGS sequence"/>
</dbReference>
<evidence type="ECO:0000313" key="3">
    <source>
        <dbReference type="Proteomes" id="UP000622245"/>
    </source>
</evidence>
<protein>
    <submittedName>
        <fullName evidence="2">Hemerythrin domain-containing protein</fullName>
    </submittedName>
</protein>
<dbReference type="Pfam" id="PF01814">
    <property type="entry name" value="Hemerythrin"/>
    <property type="match status" value="1"/>
</dbReference>
<dbReference type="InterPro" id="IPR012312">
    <property type="entry name" value="Hemerythrin-like"/>
</dbReference>
<organism evidence="2 3">
    <name type="scientific">Micromonospora tarensis</name>
    <dbReference type="NCBI Taxonomy" id="2806100"/>
    <lineage>
        <taxon>Bacteria</taxon>
        <taxon>Bacillati</taxon>
        <taxon>Actinomycetota</taxon>
        <taxon>Actinomycetes</taxon>
        <taxon>Micromonosporales</taxon>
        <taxon>Micromonosporaceae</taxon>
        <taxon>Micromonospora</taxon>
    </lineage>
</organism>
<proteinExistence type="predicted"/>
<dbReference type="EMBL" id="JAEVHL010000175">
    <property type="protein sequence ID" value="MBM0278492.1"/>
    <property type="molecule type" value="Genomic_DNA"/>
</dbReference>
<evidence type="ECO:0000259" key="1">
    <source>
        <dbReference type="Pfam" id="PF01814"/>
    </source>
</evidence>